<dbReference type="PRINTS" id="PR01005">
    <property type="entry name" value="FLGHOOKAP1"/>
</dbReference>
<dbReference type="EMBL" id="WMJZ01000011">
    <property type="protein sequence ID" value="MTH46550.1"/>
    <property type="molecule type" value="Genomic_DNA"/>
</dbReference>
<keyword evidence="13" id="KW-1185">Reference proteome</keyword>
<dbReference type="InterPro" id="IPR049119">
    <property type="entry name" value="FlgK_D2-like"/>
</dbReference>
<feature type="domain" description="Flagellar basal-body/hook protein C-terminal" evidence="9">
    <location>
        <begin position="506"/>
        <end position="545"/>
    </location>
</feature>
<evidence type="ECO:0000256" key="3">
    <source>
        <dbReference type="ARBA" id="ARBA00009677"/>
    </source>
</evidence>
<dbReference type="AlphaFoldDB" id="A0A6L6INF3"/>
<evidence type="ECO:0000256" key="7">
    <source>
        <dbReference type="RuleBase" id="RU362065"/>
    </source>
</evidence>
<dbReference type="InterPro" id="IPR053927">
    <property type="entry name" value="FlgK_helical"/>
</dbReference>
<evidence type="ECO:0000259" key="10">
    <source>
        <dbReference type="Pfam" id="PF21158"/>
    </source>
</evidence>
<comment type="subcellular location">
    <subcellularLocation>
        <location evidence="1 7">Bacterial flagellum</location>
    </subcellularLocation>
    <subcellularLocation>
        <location evidence="2 7">Secreted</location>
    </subcellularLocation>
</comment>
<evidence type="ECO:0000259" key="8">
    <source>
        <dbReference type="Pfam" id="PF00460"/>
    </source>
</evidence>
<dbReference type="InterPro" id="IPR001444">
    <property type="entry name" value="Flag_bb_rod_N"/>
</dbReference>
<dbReference type="OrthoDB" id="9802553at2"/>
<dbReference type="GO" id="GO:0044780">
    <property type="term" value="P:bacterial-type flagellum assembly"/>
    <property type="evidence" value="ECO:0007669"/>
    <property type="project" value="InterPro"/>
</dbReference>
<dbReference type="Pfam" id="PF22638">
    <property type="entry name" value="FlgK_D1"/>
    <property type="match status" value="1"/>
</dbReference>
<dbReference type="GO" id="GO:0009424">
    <property type="term" value="C:bacterial-type flagellum hook"/>
    <property type="evidence" value="ECO:0007669"/>
    <property type="project" value="UniProtKB-UniRule"/>
</dbReference>
<protein>
    <recommendedName>
        <fullName evidence="4 7">Flagellar hook-associated protein 1</fullName>
        <shortName evidence="7">HAP1</shortName>
    </recommendedName>
</protein>
<dbReference type="PANTHER" id="PTHR30033:SF1">
    <property type="entry name" value="FLAGELLAR HOOK-ASSOCIATED PROTEIN 1"/>
    <property type="match status" value="1"/>
</dbReference>
<dbReference type="Pfam" id="PF21158">
    <property type="entry name" value="flgK_1st_1"/>
    <property type="match status" value="1"/>
</dbReference>
<evidence type="ECO:0000313" key="13">
    <source>
        <dbReference type="Proteomes" id="UP000477739"/>
    </source>
</evidence>
<evidence type="ECO:0000256" key="2">
    <source>
        <dbReference type="ARBA" id="ARBA00004613"/>
    </source>
</evidence>
<sequence>MSSLMNSAMSGLNAAQAALMTTSNNINNFKVAGYTRQTTILGQANSTLGAAGWMGNGVYVAGVQREYDAFITNQLRSAQNLSSGLTTQYEQMSKIDNLLSSSTSSLSTYMQDFFSSLQTLVSNAEDPAARQAVIGKADGLVNQFITTDRYLRDQEKQINTAIVSNVEMINNYSKQIANLNDQISRLTGVGGGVAPNDLLDRRDQLVSELNTIVGVEVNVQDGGTYNVTMANGYSLVQGDRANQLAAVPSNADPSRTTVAFVDSAAGNIEIPEKFITNGSLGGLLKFRSEDLDQTRNALGQMALAFADAFNAQHKQGVDANGDDGGDFFAFGKPSAIGNAKNGGSAVLTPEISNSKQVQATDYKLVYDGSAWQVTRLADNTSFTVTPGSDGKLEFDGMKIAVSGDADRNDSFVVKPVSDAVIDMKVLVRNESQLAMAFEKDSGESDNRNGQALLDLQKEKIVGGSKSFNDAWATLVSDIGNKTSTLKTSSETQEDVVEQLTANQQSSAGVNLDEEYGHLIHYQQFYMASAQVLQTASSLFDALLNIR</sequence>
<evidence type="ECO:0000259" key="11">
    <source>
        <dbReference type="Pfam" id="PF22638"/>
    </source>
</evidence>
<dbReference type="Pfam" id="PF00460">
    <property type="entry name" value="Flg_bb_rod"/>
    <property type="match status" value="1"/>
</dbReference>
<feature type="domain" description="Flagellar hook-associated protein 1 D2-like" evidence="10">
    <location>
        <begin position="337"/>
        <end position="415"/>
    </location>
</feature>
<keyword evidence="12" id="KW-0282">Flagellum</keyword>
<dbReference type="NCBIfam" id="TIGR02492">
    <property type="entry name" value="flgK_ends"/>
    <property type="match status" value="1"/>
</dbReference>
<reference evidence="12 13" key="1">
    <citation type="submission" date="2019-11" db="EMBL/GenBank/DDBJ databases">
        <title>Escherichia alba sp. nov. isolated from the gut of plastic-eating superworms Zophobas atratus.</title>
        <authorList>
            <person name="Yang Y."/>
        </authorList>
    </citation>
    <scope>NUCLEOTIDE SEQUENCE [LARGE SCALE GENOMIC DNA]</scope>
    <source>
        <strain evidence="13">BIT-B35</strain>
    </source>
</reference>
<dbReference type="SUPFAM" id="SSF64518">
    <property type="entry name" value="Phase 1 flagellin"/>
    <property type="match status" value="1"/>
</dbReference>
<dbReference type="PANTHER" id="PTHR30033">
    <property type="entry name" value="FLAGELLAR HOOK-ASSOCIATED PROTEIN 1"/>
    <property type="match status" value="1"/>
</dbReference>
<dbReference type="GO" id="GO:0005198">
    <property type="term" value="F:structural molecule activity"/>
    <property type="evidence" value="ECO:0007669"/>
    <property type="project" value="UniProtKB-UniRule"/>
</dbReference>
<feature type="domain" description="Flagellar hook-associated protein FlgK helical" evidence="11">
    <location>
        <begin position="92"/>
        <end position="328"/>
    </location>
</feature>
<evidence type="ECO:0000259" key="9">
    <source>
        <dbReference type="Pfam" id="PF06429"/>
    </source>
</evidence>
<keyword evidence="6 7" id="KW-0975">Bacterial flagellum</keyword>
<evidence type="ECO:0000256" key="5">
    <source>
        <dbReference type="ARBA" id="ARBA00022525"/>
    </source>
</evidence>
<comment type="caution">
    <text evidence="12">The sequence shown here is derived from an EMBL/GenBank/DDBJ whole genome shotgun (WGS) entry which is preliminary data.</text>
</comment>
<name>A0A6L6INF3_9ENTR</name>
<gene>
    <name evidence="7 12" type="primary">flgK</name>
    <name evidence="12" type="ORF">GJV78_09860</name>
</gene>
<feature type="domain" description="Flagellar basal body rod protein N-terminal" evidence="8">
    <location>
        <begin position="5"/>
        <end position="35"/>
    </location>
</feature>
<dbReference type="Proteomes" id="UP000477739">
    <property type="component" value="Unassembled WGS sequence"/>
</dbReference>
<dbReference type="GO" id="GO:0005576">
    <property type="term" value="C:extracellular region"/>
    <property type="evidence" value="ECO:0007669"/>
    <property type="project" value="UniProtKB-SubCell"/>
</dbReference>
<organism evidence="12 13">
    <name type="scientific">Intestinirhabdus alba</name>
    <dbReference type="NCBI Taxonomy" id="2899544"/>
    <lineage>
        <taxon>Bacteria</taxon>
        <taxon>Pseudomonadati</taxon>
        <taxon>Pseudomonadota</taxon>
        <taxon>Gammaproteobacteria</taxon>
        <taxon>Enterobacterales</taxon>
        <taxon>Enterobacteriaceae</taxon>
        <taxon>Intestinirhabdus</taxon>
    </lineage>
</organism>
<evidence type="ECO:0000256" key="1">
    <source>
        <dbReference type="ARBA" id="ARBA00004365"/>
    </source>
</evidence>
<keyword evidence="12" id="KW-0969">Cilium</keyword>
<keyword evidence="12" id="KW-0966">Cell projection</keyword>
<proteinExistence type="inferred from homology"/>
<dbReference type="Pfam" id="PF06429">
    <property type="entry name" value="Flg_bbr_C"/>
    <property type="match status" value="1"/>
</dbReference>
<accession>A0A6L6INF3</accession>
<comment type="similarity">
    <text evidence="3 7">Belongs to the flagella basal body rod proteins family.</text>
</comment>
<evidence type="ECO:0000313" key="12">
    <source>
        <dbReference type="EMBL" id="MTH46550.1"/>
    </source>
</evidence>
<evidence type="ECO:0000256" key="4">
    <source>
        <dbReference type="ARBA" id="ARBA00016244"/>
    </source>
</evidence>
<keyword evidence="5 7" id="KW-0964">Secreted</keyword>
<dbReference type="InterPro" id="IPR002371">
    <property type="entry name" value="FlgK"/>
</dbReference>
<evidence type="ECO:0000256" key="6">
    <source>
        <dbReference type="ARBA" id="ARBA00023143"/>
    </source>
</evidence>
<dbReference type="InterPro" id="IPR010930">
    <property type="entry name" value="Flg_bb/hook_C_dom"/>
</dbReference>
<dbReference type="RefSeq" id="WP_155108178.1">
    <property type="nucleotide sequence ID" value="NZ_WMJZ01000011.1"/>
</dbReference>